<dbReference type="Gene3D" id="3.30.420.10">
    <property type="entry name" value="Ribonuclease H-like superfamily/Ribonuclease H"/>
    <property type="match status" value="1"/>
</dbReference>
<dbReference type="GO" id="GO:0003676">
    <property type="term" value="F:nucleic acid binding"/>
    <property type="evidence" value="ECO:0007669"/>
    <property type="project" value="InterPro"/>
</dbReference>
<dbReference type="HOGENOM" id="CLU_000384_6_0_1"/>
<evidence type="ECO:0000313" key="5">
    <source>
        <dbReference type="Proteomes" id="UP000008672"/>
    </source>
</evidence>
<keyword evidence="5" id="KW-1185">Reference proteome</keyword>
<dbReference type="InterPro" id="IPR012337">
    <property type="entry name" value="RNaseH-like_sf"/>
</dbReference>
<dbReference type="Pfam" id="PF22938">
    <property type="entry name" value="Integrase_p58_C"/>
    <property type="match status" value="1"/>
</dbReference>
<protein>
    <recommendedName>
        <fullName evidence="1">Gypsy retrotransposon integrase-like protein 1</fullName>
    </recommendedName>
</protein>
<dbReference type="GO" id="GO:0015074">
    <property type="term" value="P:DNA integration"/>
    <property type="evidence" value="ECO:0007669"/>
    <property type="project" value="InterPro"/>
</dbReference>
<dbReference type="InterPro" id="IPR041588">
    <property type="entry name" value="Integrase_H2C2"/>
</dbReference>
<evidence type="ECO:0000259" key="3">
    <source>
        <dbReference type="PROSITE" id="PS50994"/>
    </source>
</evidence>
<reference evidence="4" key="3">
    <citation type="submission" date="2025-09" db="UniProtKB">
        <authorList>
            <consortium name="Ensembl"/>
        </authorList>
    </citation>
    <scope>IDENTIFICATION</scope>
</reference>
<dbReference type="AlphaFoldDB" id="H2ZRT1"/>
<proteinExistence type="predicted"/>
<reference evidence="4" key="2">
    <citation type="submission" date="2025-08" db="UniProtKB">
        <authorList>
            <consortium name="Ensembl"/>
        </authorList>
    </citation>
    <scope>IDENTIFICATION</scope>
</reference>
<evidence type="ECO:0000313" key="4">
    <source>
        <dbReference type="Ensembl" id="ENSLACP00000000102.1"/>
    </source>
</evidence>
<dbReference type="PANTHER" id="PTHR37984:SF15">
    <property type="entry name" value="INTEGRASE CATALYTIC DOMAIN-CONTAINING PROTEIN"/>
    <property type="match status" value="1"/>
</dbReference>
<evidence type="ECO:0000256" key="1">
    <source>
        <dbReference type="ARBA" id="ARBA00039658"/>
    </source>
</evidence>
<sequence>GGHLGIEKLTEKVRIRFYWPGWQEAVREWCQKCLVCGARKASSKTPQAPLVLSLAKRPLERVALDIVGPFPSTPRGKKYILVAADYFTRWTEAYSLPDQEAKTVARVLIEEFICRYGTPCTIHTDQGRNFESTFFQELCTLLDIDKTRTTPYHPQSDGLVERFNRTLTMMLSMFVEANQSNWDQMLPFVMMAYRSSVQSSTGSTPFKVLFGREITLPVDVVMNIKPEQEYHYVSEYVQQTASCLQSMAEAVQCHQASASQKQKAYFDLKVTPHTYEVGEYVWVRRGLSPKLQRRFKGPFRVVRRITDVLYAVDPGEGKQFMTLHHNRLKPYHGTLPENQNQGQQRDTETPQR</sequence>
<dbReference type="STRING" id="7897.ENSLACP00000000102"/>
<dbReference type="Proteomes" id="UP000008672">
    <property type="component" value="Unassembled WGS sequence"/>
</dbReference>
<dbReference type="InParanoid" id="H2ZRT1"/>
<dbReference type="Gene3D" id="2.30.30.850">
    <property type="match status" value="1"/>
</dbReference>
<dbReference type="SUPFAM" id="SSF53098">
    <property type="entry name" value="Ribonuclease H-like"/>
    <property type="match status" value="1"/>
</dbReference>
<dbReference type="PANTHER" id="PTHR37984">
    <property type="entry name" value="PROTEIN CBG26694"/>
    <property type="match status" value="1"/>
</dbReference>
<accession>H2ZRT1</accession>
<dbReference type="OMA" id="MFVEANQ"/>
<dbReference type="InterPro" id="IPR054465">
    <property type="entry name" value="Integrase_p58-like_C"/>
</dbReference>
<dbReference type="eggNOG" id="KOG0017">
    <property type="taxonomic scope" value="Eukaryota"/>
</dbReference>
<dbReference type="FunFam" id="3.30.420.10:FF:000032">
    <property type="entry name" value="Retrovirus-related Pol polyprotein from transposon 297-like Protein"/>
    <property type="match status" value="1"/>
</dbReference>
<dbReference type="Pfam" id="PF17921">
    <property type="entry name" value="Integrase_H2C2"/>
    <property type="match status" value="1"/>
</dbReference>
<feature type="region of interest" description="Disordered" evidence="2">
    <location>
        <begin position="329"/>
        <end position="352"/>
    </location>
</feature>
<organism evidence="4 5">
    <name type="scientific">Latimeria chalumnae</name>
    <name type="common">Coelacanth</name>
    <dbReference type="NCBI Taxonomy" id="7897"/>
    <lineage>
        <taxon>Eukaryota</taxon>
        <taxon>Metazoa</taxon>
        <taxon>Chordata</taxon>
        <taxon>Craniata</taxon>
        <taxon>Vertebrata</taxon>
        <taxon>Euteleostomi</taxon>
        <taxon>Coelacanthiformes</taxon>
        <taxon>Coelacanthidae</taxon>
        <taxon>Latimeria</taxon>
    </lineage>
</organism>
<dbReference type="EMBL" id="AFYH01268604">
    <property type="status" value="NOT_ANNOTATED_CDS"/>
    <property type="molecule type" value="Genomic_DNA"/>
</dbReference>
<dbReference type="Gene3D" id="1.10.340.70">
    <property type="match status" value="1"/>
</dbReference>
<name>H2ZRT1_LATCH</name>
<dbReference type="GeneTree" id="ENSGT01000000214408"/>
<dbReference type="PROSITE" id="PS50994">
    <property type="entry name" value="INTEGRASE"/>
    <property type="match status" value="1"/>
</dbReference>
<reference evidence="5" key="1">
    <citation type="submission" date="2011-08" db="EMBL/GenBank/DDBJ databases">
        <title>The draft genome of Latimeria chalumnae.</title>
        <authorList>
            <person name="Di Palma F."/>
            <person name="Alfoldi J."/>
            <person name="Johnson J."/>
            <person name="Berlin A."/>
            <person name="Gnerre S."/>
            <person name="Jaffe D."/>
            <person name="MacCallum I."/>
            <person name="Young S."/>
            <person name="Walker B.J."/>
            <person name="Lander E."/>
            <person name="Lindblad-Toh K."/>
        </authorList>
    </citation>
    <scope>NUCLEOTIDE SEQUENCE [LARGE SCALE GENOMIC DNA]</scope>
    <source>
        <strain evidence="5">Wild caught</strain>
    </source>
</reference>
<evidence type="ECO:0000256" key="2">
    <source>
        <dbReference type="SAM" id="MobiDB-lite"/>
    </source>
</evidence>
<dbReference type="InterPro" id="IPR001584">
    <property type="entry name" value="Integrase_cat-core"/>
</dbReference>
<dbReference type="InterPro" id="IPR050951">
    <property type="entry name" value="Retrovirus_Pol_polyprotein"/>
</dbReference>
<dbReference type="InterPro" id="IPR036397">
    <property type="entry name" value="RNaseH_sf"/>
</dbReference>
<dbReference type="Ensembl" id="ENSLACT00000000103.1">
    <property type="protein sequence ID" value="ENSLACP00000000102.1"/>
    <property type="gene ID" value="ENSLACG00000000089.1"/>
</dbReference>
<dbReference type="Pfam" id="PF00665">
    <property type="entry name" value="rve"/>
    <property type="match status" value="1"/>
</dbReference>
<feature type="domain" description="Integrase catalytic" evidence="3">
    <location>
        <begin position="54"/>
        <end position="213"/>
    </location>
</feature>